<feature type="transmembrane region" description="Helical" evidence="10">
    <location>
        <begin position="137"/>
        <end position="158"/>
    </location>
</feature>
<keyword evidence="3 8" id="KW-0812">Transmembrane</keyword>
<evidence type="ECO:0000256" key="10">
    <source>
        <dbReference type="SAM" id="Phobius"/>
    </source>
</evidence>
<proteinExistence type="inferred from homology"/>
<dbReference type="InterPro" id="IPR013099">
    <property type="entry name" value="K_chnl_dom"/>
</dbReference>
<dbReference type="InterPro" id="IPR003280">
    <property type="entry name" value="2pore_dom_K_chnl"/>
</dbReference>
<accession>A0A7M7NHG1</accession>
<keyword evidence="6 10" id="KW-0472">Membrane</keyword>
<dbReference type="OMA" id="ITRMTAS"/>
<evidence type="ECO:0000256" key="7">
    <source>
        <dbReference type="ARBA" id="ARBA00023303"/>
    </source>
</evidence>
<sequence>MMSQNSGNEKIMSDGAAREEKEKEGEEEKEEEGEEESTTKRWLTSLFLLLIVLAYLFIGALVFRALERPAAVQASEDFHAGLLRLASENDCVDEEDVAELMSIVMRAIGEGGYIGGHPYASQLSMGMVNETYFSDPWSVGQAFIFASTVVSTIGYGFIAPRTGSGEAFCMFYYAVIGIAITGGIIHSVGQILHATCITRMTASLDTCLKCCSKVGVFLTKFTLFYLIVVLLIIPTSLLYLFVLSDWTFSDSFYFTVETTTTIGFGDLTPKTLHVPVLLLYVIRVVLFTYLFVCLAAVSTLFNTFSDVQRQGSRMISSSILRYKKRLALQHRVQEGEASDVELETPEVEGRLHGDDQGRRKYDEEVAMTRDL</sequence>
<dbReference type="GO" id="GO:0005886">
    <property type="term" value="C:plasma membrane"/>
    <property type="evidence" value="ECO:0000318"/>
    <property type="project" value="GO_Central"/>
</dbReference>
<feature type="compositionally biased region" description="Acidic residues" evidence="9">
    <location>
        <begin position="27"/>
        <end position="36"/>
    </location>
</feature>
<feature type="region of interest" description="Disordered" evidence="9">
    <location>
        <begin position="1"/>
        <end position="37"/>
    </location>
</feature>
<dbReference type="GO" id="GO:0071805">
    <property type="term" value="P:potassium ion transmembrane transport"/>
    <property type="evidence" value="ECO:0000318"/>
    <property type="project" value="GO_Central"/>
</dbReference>
<evidence type="ECO:0000256" key="5">
    <source>
        <dbReference type="ARBA" id="ARBA00023065"/>
    </source>
</evidence>
<evidence type="ECO:0000256" key="2">
    <source>
        <dbReference type="ARBA" id="ARBA00022448"/>
    </source>
</evidence>
<feature type="transmembrane region" description="Helical" evidence="10">
    <location>
        <begin position="277"/>
        <end position="304"/>
    </location>
</feature>
<evidence type="ECO:0000256" key="3">
    <source>
        <dbReference type="ARBA" id="ARBA00022692"/>
    </source>
</evidence>
<evidence type="ECO:0000256" key="6">
    <source>
        <dbReference type="ARBA" id="ARBA00023136"/>
    </source>
</evidence>
<comment type="similarity">
    <text evidence="8">Belongs to the two pore domain potassium channel (TC 1.A.1.8) family.</text>
</comment>
<reference evidence="13" key="1">
    <citation type="submission" date="2015-02" db="EMBL/GenBank/DDBJ databases">
        <title>Genome sequencing for Strongylocentrotus purpuratus.</title>
        <authorList>
            <person name="Murali S."/>
            <person name="Liu Y."/>
            <person name="Vee V."/>
            <person name="English A."/>
            <person name="Wang M."/>
            <person name="Skinner E."/>
            <person name="Han Y."/>
            <person name="Muzny D.M."/>
            <person name="Worley K.C."/>
            <person name="Gibbs R.A."/>
        </authorList>
    </citation>
    <scope>NUCLEOTIDE SEQUENCE</scope>
</reference>
<dbReference type="PRINTS" id="PR01333">
    <property type="entry name" value="2POREKCHANEL"/>
</dbReference>
<evidence type="ECO:0000256" key="9">
    <source>
        <dbReference type="SAM" id="MobiDB-lite"/>
    </source>
</evidence>
<dbReference type="FunFam" id="1.10.287.70:FF:000286">
    <property type="entry name" value="Uncharacterized protein"/>
    <property type="match status" value="1"/>
</dbReference>
<feature type="region of interest" description="Disordered" evidence="9">
    <location>
        <begin position="337"/>
        <end position="371"/>
    </location>
</feature>
<evidence type="ECO:0000256" key="4">
    <source>
        <dbReference type="ARBA" id="ARBA00022989"/>
    </source>
</evidence>
<dbReference type="GO" id="GO:0022841">
    <property type="term" value="F:potassium ion leak channel activity"/>
    <property type="evidence" value="ECO:0000318"/>
    <property type="project" value="GO_Central"/>
</dbReference>
<dbReference type="EnsemblMetazoa" id="XM_030980810">
    <property type="protein sequence ID" value="XP_030836670"/>
    <property type="gene ID" value="LOC575019"/>
</dbReference>
<feature type="compositionally biased region" description="Basic and acidic residues" evidence="9">
    <location>
        <begin position="16"/>
        <end position="26"/>
    </location>
</feature>
<dbReference type="Proteomes" id="UP000007110">
    <property type="component" value="Unassembled WGS sequence"/>
</dbReference>
<keyword evidence="2 8" id="KW-0813">Transport</keyword>
<protein>
    <recommendedName>
        <fullName evidence="11">Potassium channel domain-containing protein</fullName>
    </recommendedName>
</protein>
<comment type="subcellular location">
    <subcellularLocation>
        <location evidence="1">Membrane</location>
        <topology evidence="1">Multi-pass membrane protein</topology>
    </subcellularLocation>
</comment>
<dbReference type="PANTHER" id="PTHR11003">
    <property type="entry name" value="POTASSIUM CHANNEL, SUBFAMILY K"/>
    <property type="match status" value="1"/>
</dbReference>
<keyword evidence="4 10" id="KW-1133">Transmembrane helix</keyword>
<evidence type="ECO:0000313" key="12">
    <source>
        <dbReference type="EnsemblMetazoa" id="XP_030836670"/>
    </source>
</evidence>
<keyword evidence="5 8" id="KW-0406">Ion transport</keyword>
<feature type="domain" description="Potassium channel" evidence="11">
    <location>
        <begin position="133"/>
        <end position="192"/>
    </location>
</feature>
<dbReference type="OrthoDB" id="297496at2759"/>
<feature type="transmembrane region" description="Helical" evidence="10">
    <location>
        <begin position="223"/>
        <end position="242"/>
    </location>
</feature>
<evidence type="ECO:0000313" key="13">
    <source>
        <dbReference type="Proteomes" id="UP000007110"/>
    </source>
</evidence>
<dbReference type="Gene3D" id="1.10.287.70">
    <property type="match status" value="1"/>
</dbReference>
<evidence type="ECO:0000259" key="11">
    <source>
        <dbReference type="Pfam" id="PF07885"/>
    </source>
</evidence>
<dbReference type="SUPFAM" id="SSF81324">
    <property type="entry name" value="Voltage-gated potassium channels"/>
    <property type="match status" value="2"/>
</dbReference>
<feature type="compositionally biased region" description="Basic and acidic residues" evidence="9">
    <location>
        <begin position="347"/>
        <end position="371"/>
    </location>
</feature>
<dbReference type="GeneID" id="575019"/>
<dbReference type="KEGG" id="spu:575019"/>
<evidence type="ECO:0000256" key="1">
    <source>
        <dbReference type="ARBA" id="ARBA00004141"/>
    </source>
</evidence>
<feature type="transmembrane region" description="Helical" evidence="10">
    <location>
        <begin position="42"/>
        <end position="63"/>
    </location>
</feature>
<evidence type="ECO:0000256" key="8">
    <source>
        <dbReference type="RuleBase" id="RU003857"/>
    </source>
</evidence>
<name>A0A7M7NHG1_STRPU</name>
<dbReference type="Pfam" id="PF07885">
    <property type="entry name" value="Ion_trans_2"/>
    <property type="match status" value="2"/>
</dbReference>
<reference evidence="12" key="2">
    <citation type="submission" date="2021-01" db="UniProtKB">
        <authorList>
            <consortium name="EnsemblMetazoa"/>
        </authorList>
    </citation>
    <scope>IDENTIFICATION</scope>
</reference>
<dbReference type="RefSeq" id="XP_030836670.1">
    <property type="nucleotide sequence ID" value="XM_030980810.1"/>
</dbReference>
<dbReference type="PANTHER" id="PTHR11003:SF330">
    <property type="entry name" value="POTASSIUM CHANNEL DOMAIN-CONTAINING PROTEIN"/>
    <property type="match status" value="1"/>
</dbReference>
<feature type="transmembrane region" description="Helical" evidence="10">
    <location>
        <begin position="170"/>
        <end position="192"/>
    </location>
</feature>
<keyword evidence="7 8" id="KW-0407">Ion channel</keyword>
<dbReference type="AlphaFoldDB" id="A0A7M7NHG1"/>
<dbReference type="GO" id="GO:0015271">
    <property type="term" value="F:outward rectifier potassium channel activity"/>
    <property type="evidence" value="ECO:0000318"/>
    <property type="project" value="GO_Central"/>
</dbReference>
<dbReference type="InParanoid" id="A0A7M7NHG1"/>
<keyword evidence="13" id="KW-1185">Reference proteome</keyword>
<organism evidence="12 13">
    <name type="scientific">Strongylocentrotus purpuratus</name>
    <name type="common">Purple sea urchin</name>
    <dbReference type="NCBI Taxonomy" id="7668"/>
    <lineage>
        <taxon>Eukaryota</taxon>
        <taxon>Metazoa</taxon>
        <taxon>Echinodermata</taxon>
        <taxon>Eleutherozoa</taxon>
        <taxon>Echinozoa</taxon>
        <taxon>Echinoidea</taxon>
        <taxon>Euechinoidea</taxon>
        <taxon>Echinacea</taxon>
        <taxon>Camarodonta</taxon>
        <taxon>Echinidea</taxon>
        <taxon>Strongylocentrotidae</taxon>
        <taxon>Strongylocentrotus</taxon>
    </lineage>
</organism>
<feature type="domain" description="Potassium channel" evidence="11">
    <location>
        <begin position="227"/>
        <end position="296"/>
    </location>
</feature>
<feature type="compositionally biased region" description="Acidic residues" evidence="9">
    <location>
        <begin position="337"/>
        <end position="346"/>
    </location>
</feature>